<dbReference type="RefSeq" id="XP_039127375.1">
    <property type="nucleotide sequence ID" value="XM_039271441.1"/>
</dbReference>
<dbReference type="Gene3D" id="2.30.240.10">
    <property type="entry name" value="At5g01610-like"/>
    <property type="match status" value="1"/>
</dbReference>
<dbReference type="InterPro" id="IPR036758">
    <property type="entry name" value="At5g01610-like"/>
</dbReference>
<accession>A0AB40BIZ4</accession>
<reference evidence="3" key="1">
    <citation type="submission" date="2025-08" db="UniProtKB">
        <authorList>
            <consortium name="RefSeq"/>
        </authorList>
    </citation>
    <scope>IDENTIFICATION</scope>
</reference>
<dbReference type="PANTHER" id="PTHR31676">
    <property type="entry name" value="T31J12.3 PROTEIN-RELATED"/>
    <property type="match status" value="1"/>
</dbReference>
<keyword evidence="1" id="KW-0732">Signal</keyword>
<dbReference type="GeneID" id="120263508"/>
<keyword evidence="2" id="KW-1185">Reference proteome</keyword>
<dbReference type="InterPro" id="IPR007493">
    <property type="entry name" value="DUF538"/>
</dbReference>
<dbReference type="SUPFAM" id="SSF141562">
    <property type="entry name" value="At5g01610-like"/>
    <property type="match status" value="1"/>
</dbReference>
<evidence type="ECO:0000256" key="1">
    <source>
        <dbReference type="SAM" id="SignalP"/>
    </source>
</evidence>
<evidence type="ECO:0000313" key="3">
    <source>
        <dbReference type="RefSeq" id="XP_039127375.1"/>
    </source>
</evidence>
<dbReference type="Proteomes" id="UP001515500">
    <property type="component" value="Chromosome 6"/>
</dbReference>
<dbReference type="Pfam" id="PF04398">
    <property type="entry name" value="DUF538"/>
    <property type="match status" value="1"/>
</dbReference>
<feature type="signal peptide" evidence="1">
    <location>
        <begin position="1"/>
        <end position="21"/>
    </location>
</feature>
<sequence>MTPSYLLLVLLLLSVCSSAVSSPLSITTTTTPTAYEVLESYGLPIGLLPRGALGYELDRSTGAFTAYLNGSCAFSIRGSYELRYQSTISGRISRGRLRALKGVSVKFLLFWIGIIEVDRRGDQLQFSVGITSADFGVDNFDECPQCGCGMDCDRLNGLPDGDRMSLRRLSSSI</sequence>
<dbReference type="PANTHER" id="PTHR31676:SF76">
    <property type="entry name" value="OS05G0362300 PROTEIN"/>
    <property type="match status" value="1"/>
</dbReference>
<protein>
    <submittedName>
        <fullName evidence="3">Uncharacterized protein LOC120263508</fullName>
    </submittedName>
</protein>
<dbReference type="AlphaFoldDB" id="A0AB40BIZ4"/>
<gene>
    <name evidence="3" type="primary">LOC120263508</name>
</gene>
<organism evidence="2 3">
    <name type="scientific">Dioscorea cayennensis subsp. rotundata</name>
    <name type="common">White Guinea yam</name>
    <name type="synonym">Dioscorea rotundata</name>
    <dbReference type="NCBI Taxonomy" id="55577"/>
    <lineage>
        <taxon>Eukaryota</taxon>
        <taxon>Viridiplantae</taxon>
        <taxon>Streptophyta</taxon>
        <taxon>Embryophyta</taxon>
        <taxon>Tracheophyta</taxon>
        <taxon>Spermatophyta</taxon>
        <taxon>Magnoliopsida</taxon>
        <taxon>Liliopsida</taxon>
        <taxon>Dioscoreales</taxon>
        <taxon>Dioscoreaceae</taxon>
        <taxon>Dioscorea</taxon>
    </lineage>
</organism>
<feature type="chain" id="PRO_5044270133" evidence="1">
    <location>
        <begin position="22"/>
        <end position="173"/>
    </location>
</feature>
<name>A0AB40BIZ4_DIOCR</name>
<evidence type="ECO:0000313" key="2">
    <source>
        <dbReference type="Proteomes" id="UP001515500"/>
    </source>
</evidence>
<proteinExistence type="predicted"/>